<evidence type="ECO:0000313" key="3">
    <source>
        <dbReference type="EMBL" id="KRM06781.1"/>
    </source>
</evidence>
<dbReference type="RefSeq" id="WP_035181351.1">
    <property type="nucleotide sequence ID" value="NZ_AZFY01000100.1"/>
</dbReference>
<dbReference type="Gene3D" id="3.40.50.10360">
    <property type="entry name" value="Hypothetical protein TT1679"/>
    <property type="match status" value="1"/>
</dbReference>
<evidence type="ECO:0000313" key="5">
    <source>
        <dbReference type="Proteomes" id="UP000051966"/>
    </source>
</evidence>
<dbReference type="SUPFAM" id="SSF110710">
    <property type="entry name" value="TTHA0583/YokD-like"/>
    <property type="match status" value="1"/>
</dbReference>
<dbReference type="InterPro" id="IPR006340">
    <property type="entry name" value="DUF436"/>
</dbReference>
<sequence length="204" mass="22508">MNIELNEELKLVQEDTENVLNDYFDSIEFPQDGIFVLGCSTSEISGAWMGTNSSLNIGRIIINTLSNFLIPRHIHLAVQGCQHINRALLVERKVAEQNNLEIVSVVPAMHAGGGAQVAAYTKMNDPVEVEHISAFGGIDIGGTEIGMHIKFVQVPIHTRHHHIGAANVVFLSSRPKLIGGSRAMYSFTEDNTDDYVLENSHQYN</sequence>
<dbReference type="InterPro" id="IPR028345">
    <property type="entry name" value="Antibiotic_NAT-like"/>
</dbReference>
<comment type="similarity">
    <text evidence="1">Belongs to the UPF0340 family.</text>
</comment>
<dbReference type="PIRSF" id="PIRSF007510">
    <property type="entry name" value="UCP007510"/>
    <property type="match status" value="1"/>
</dbReference>
<comment type="caution">
    <text evidence="2">The sequence shown here is derived from an EMBL/GenBank/DDBJ whole genome shotgun (WGS) entry which is preliminary data.</text>
</comment>
<keyword evidence="5" id="KW-1185">Reference proteome</keyword>
<evidence type="ECO:0000256" key="1">
    <source>
        <dbReference type="HAMAP-Rule" id="MF_00800"/>
    </source>
</evidence>
<dbReference type="Proteomes" id="UP000051966">
    <property type="component" value="Unassembled WGS sequence"/>
</dbReference>
<dbReference type="AlphaFoldDB" id="X0PMG0"/>
<dbReference type="HAMAP" id="MF_00800">
    <property type="entry name" value="UPF0340"/>
    <property type="match status" value="1"/>
</dbReference>
<name>X0PMG0_9LACO</name>
<organism evidence="2 4">
    <name type="scientific">Lentilactobacillus farraginis DSM 18382 = JCM 14108</name>
    <dbReference type="NCBI Taxonomy" id="1423743"/>
    <lineage>
        <taxon>Bacteria</taxon>
        <taxon>Bacillati</taxon>
        <taxon>Bacillota</taxon>
        <taxon>Bacilli</taxon>
        <taxon>Lactobacillales</taxon>
        <taxon>Lactobacillaceae</taxon>
        <taxon>Lentilactobacillus</taxon>
    </lineage>
</organism>
<dbReference type="Pfam" id="PF04260">
    <property type="entry name" value="DUF436"/>
    <property type="match status" value="1"/>
</dbReference>
<accession>X0PMG0</accession>
<reference evidence="3 5" key="2">
    <citation type="journal article" date="2015" name="Genome Announc.">
        <title>Expanding the biotechnology potential of lactobacilli through comparative genomics of 213 strains and associated genera.</title>
        <authorList>
            <person name="Sun Z."/>
            <person name="Harris H.M."/>
            <person name="McCann A."/>
            <person name="Guo C."/>
            <person name="Argimon S."/>
            <person name="Zhang W."/>
            <person name="Yang X."/>
            <person name="Jeffery I.B."/>
            <person name="Cooney J.C."/>
            <person name="Kagawa T.F."/>
            <person name="Liu W."/>
            <person name="Song Y."/>
            <person name="Salvetti E."/>
            <person name="Wrobel A."/>
            <person name="Rasinkangas P."/>
            <person name="Parkhill J."/>
            <person name="Rea M.C."/>
            <person name="O'Sullivan O."/>
            <person name="Ritari J."/>
            <person name="Douillard F.P."/>
            <person name="Paul Ross R."/>
            <person name="Yang R."/>
            <person name="Briner A.E."/>
            <person name="Felis G.E."/>
            <person name="de Vos W.M."/>
            <person name="Barrangou R."/>
            <person name="Klaenhammer T.R."/>
            <person name="Caufield P.W."/>
            <person name="Cui Y."/>
            <person name="Zhang H."/>
            <person name="O'Toole P.W."/>
        </authorList>
    </citation>
    <scope>NUCLEOTIDE SEQUENCE [LARGE SCALE GENOMIC DNA]</scope>
    <source>
        <strain evidence="3 5">DSM 18382</strain>
    </source>
</reference>
<proteinExistence type="inferred from homology"/>
<gene>
    <name evidence="3" type="ORF">FD41_GL000514</name>
    <name evidence="2" type="ORF">JCM14108_3109</name>
</gene>
<dbReference type="EMBL" id="AZFY01000100">
    <property type="protein sequence ID" value="KRM06781.1"/>
    <property type="molecule type" value="Genomic_DNA"/>
</dbReference>
<dbReference type="Proteomes" id="UP000019488">
    <property type="component" value="Unassembled WGS sequence"/>
</dbReference>
<reference evidence="2" key="1">
    <citation type="journal article" date="2014" name="Genome Announc.">
        <title>Draft Genome Sequences of Two Lactobacillus Strains, L. farraginis JCM 14108T and L. composti JCM 14202T, Isolated from Compost of Distilled Shochu Residue.</title>
        <authorList>
            <person name="Yuki M."/>
            <person name="Oshima K."/>
            <person name="Suda W."/>
            <person name="Kitahara M."/>
            <person name="Kitamura K."/>
            <person name="Iida T."/>
            <person name="Hattori M."/>
            <person name="Ohkuma M."/>
        </authorList>
    </citation>
    <scope>NUCLEOTIDE SEQUENCE [LARGE SCALE GENOMIC DNA]</scope>
    <source>
        <strain evidence="2">JCM 14108</strain>
    </source>
</reference>
<dbReference type="PATRIC" id="fig|1423743.5.peg.528"/>
<dbReference type="NCBIfam" id="TIGR01440">
    <property type="entry name" value="TIGR01440 family protein"/>
    <property type="match status" value="1"/>
</dbReference>
<dbReference type="EMBL" id="BAKI01000062">
    <property type="protein sequence ID" value="GAF38016.1"/>
    <property type="molecule type" value="Genomic_DNA"/>
</dbReference>
<protein>
    <recommendedName>
        <fullName evidence="1">UPF0340 protein FD41_GL000514</fullName>
    </recommendedName>
</protein>
<evidence type="ECO:0000313" key="2">
    <source>
        <dbReference type="EMBL" id="GAF38016.1"/>
    </source>
</evidence>
<evidence type="ECO:0000313" key="4">
    <source>
        <dbReference type="Proteomes" id="UP000019488"/>
    </source>
</evidence>
<dbReference type="OrthoDB" id="9803187at2"/>